<dbReference type="KEGG" id="glz:GLAREA_00223"/>
<dbReference type="Proteomes" id="UP000016922">
    <property type="component" value="Unassembled WGS sequence"/>
</dbReference>
<name>S3CTR5_GLAL2</name>
<protein>
    <submittedName>
        <fullName evidence="1">Uncharacterized protein</fullName>
    </submittedName>
</protein>
<sequence>MPKYEQPFIPSKLLGRVYSIAVTFNFGNPLYKRQSRYKIRYKVTKLAMKFLKEVYSEQLEMQVRWKYARFGNSKVKQNRWTSGIHGEDVYSETLVLESLAVIITNNLVKIHHEEYLSTLTPEQLIDGCSTLELIMNVQADSSNQECDFCLFGM</sequence>
<dbReference type="EMBL" id="KE145367">
    <property type="protein sequence ID" value="EPE29065.1"/>
    <property type="molecule type" value="Genomic_DNA"/>
</dbReference>
<keyword evidence="2" id="KW-1185">Reference proteome</keyword>
<proteinExistence type="predicted"/>
<accession>S3CTR5</accession>
<organism evidence="1 2">
    <name type="scientific">Glarea lozoyensis (strain ATCC 20868 / MF5171)</name>
    <dbReference type="NCBI Taxonomy" id="1116229"/>
    <lineage>
        <taxon>Eukaryota</taxon>
        <taxon>Fungi</taxon>
        <taxon>Dikarya</taxon>
        <taxon>Ascomycota</taxon>
        <taxon>Pezizomycotina</taxon>
        <taxon>Leotiomycetes</taxon>
        <taxon>Helotiales</taxon>
        <taxon>Helotiaceae</taxon>
        <taxon>Glarea</taxon>
    </lineage>
</organism>
<evidence type="ECO:0000313" key="1">
    <source>
        <dbReference type="EMBL" id="EPE29065.1"/>
    </source>
</evidence>
<reference evidence="1 2" key="1">
    <citation type="journal article" date="2013" name="BMC Genomics">
        <title>Genomics-driven discovery of the pneumocandin biosynthetic gene cluster in the fungus Glarea lozoyensis.</title>
        <authorList>
            <person name="Chen L."/>
            <person name="Yue Q."/>
            <person name="Zhang X."/>
            <person name="Xiang M."/>
            <person name="Wang C."/>
            <person name="Li S."/>
            <person name="Che Y."/>
            <person name="Ortiz-Lopez F.J."/>
            <person name="Bills G.F."/>
            <person name="Liu X."/>
            <person name="An Z."/>
        </authorList>
    </citation>
    <scope>NUCLEOTIDE SEQUENCE [LARGE SCALE GENOMIC DNA]</scope>
    <source>
        <strain evidence="2">ATCC 20868 / MF5171</strain>
    </source>
</reference>
<dbReference type="RefSeq" id="XP_008083174.1">
    <property type="nucleotide sequence ID" value="XM_008084983.1"/>
</dbReference>
<gene>
    <name evidence="1" type="ORF">GLAREA_00223</name>
</gene>
<dbReference type="AlphaFoldDB" id="S3CTR5"/>
<dbReference type="GeneID" id="19459283"/>
<evidence type="ECO:0000313" key="2">
    <source>
        <dbReference type="Proteomes" id="UP000016922"/>
    </source>
</evidence>
<dbReference type="HOGENOM" id="CLU_1713452_0_0_1"/>